<name>A0A4C1VKR2_EUMVA</name>
<evidence type="ECO:0000313" key="3">
    <source>
        <dbReference type="Proteomes" id="UP000299102"/>
    </source>
</evidence>
<dbReference type="AlphaFoldDB" id="A0A4C1VKR2"/>
<proteinExistence type="predicted"/>
<dbReference type="EMBL" id="BGZK01000346">
    <property type="protein sequence ID" value="GBP38315.1"/>
    <property type="molecule type" value="Genomic_DNA"/>
</dbReference>
<protein>
    <submittedName>
        <fullName evidence="2">Uncharacterized protein</fullName>
    </submittedName>
</protein>
<comment type="caution">
    <text evidence="2">The sequence shown here is derived from an EMBL/GenBank/DDBJ whole genome shotgun (WGS) entry which is preliminary data.</text>
</comment>
<sequence length="205" mass="22700">MRLNWSGGASAAFIRASLTRRRGRGGRVTLPRAHRRFPRMRLYSPATHNDGATLRTTKTVRNNTNDVFMNRFVNGNAPLTSEPRSESIERPTRVTRGGSGRFPLVRRDWSTGSVHQRRSINIGRSANAPAGQVRAQVVARRHRTPERDLVRFFRLSAGFLPDVFRTKAWKPPPSTAADGDHPAAVTIGETGGCNANCEVFALTGR</sequence>
<accession>A0A4C1VKR2</accession>
<evidence type="ECO:0000313" key="2">
    <source>
        <dbReference type="EMBL" id="GBP38315.1"/>
    </source>
</evidence>
<keyword evidence="3" id="KW-1185">Reference proteome</keyword>
<dbReference type="Proteomes" id="UP000299102">
    <property type="component" value="Unassembled WGS sequence"/>
</dbReference>
<organism evidence="2 3">
    <name type="scientific">Eumeta variegata</name>
    <name type="common">Bagworm moth</name>
    <name type="synonym">Eumeta japonica</name>
    <dbReference type="NCBI Taxonomy" id="151549"/>
    <lineage>
        <taxon>Eukaryota</taxon>
        <taxon>Metazoa</taxon>
        <taxon>Ecdysozoa</taxon>
        <taxon>Arthropoda</taxon>
        <taxon>Hexapoda</taxon>
        <taxon>Insecta</taxon>
        <taxon>Pterygota</taxon>
        <taxon>Neoptera</taxon>
        <taxon>Endopterygota</taxon>
        <taxon>Lepidoptera</taxon>
        <taxon>Glossata</taxon>
        <taxon>Ditrysia</taxon>
        <taxon>Tineoidea</taxon>
        <taxon>Psychidae</taxon>
        <taxon>Oiketicinae</taxon>
        <taxon>Eumeta</taxon>
    </lineage>
</organism>
<gene>
    <name evidence="2" type="ORF">EVAR_29259_1</name>
</gene>
<feature type="compositionally biased region" description="Basic and acidic residues" evidence="1">
    <location>
        <begin position="83"/>
        <end position="92"/>
    </location>
</feature>
<reference evidence="2 3" key="1">
    <citation type="journal article" date="2019" name="Commun. Biol.">
        <title>The bagworm genome reveals a unique fibroin gene that provides high tensile strength.</title>
        <authorList>
            <person name="Kono N."/>
            <person name="Nakamura H."/>
            <person name="Ohtoshi R."/>
            <person name="Tomita M."/>
            <person name="Numata K."/>
            <person name="Arakawa K."/>
        </authorList>
    </citation>
    <scope>NUCLEOTIDE SEQUENCE [LARGE SCALE GENOMIC DNA]</scope>
</reference>
<feature type="region of interest" description="Disordered" evidence="1">
    <location>
        <begin position="74"/>
        <end position="101"/>
    </location>
</feature>
<evidence type="ECO:0000256" key="1">
    <source>
        <dbReference type="SAM" id="MobiDB-lite"/>
    </source>
</evidence>